<comment type="subcellular location">
    <subcellularLocation>
        <location evidence="1">Mitochondrion inner membrane</location>
        <topology evidence="1">Multi-pass membrane protein</topology>
    </subcellularLocation>
</comment>
<feature type="repeat" description="Solcar" evidence="10">
    <location>
        <begin position="18"/>
        <end position="114"/>
    </location>
</feature>
<evidence type="ECO:0000313" key="13">
    <source>
        <dbReference type="EMBL" id="SAM05343.1"/>
    </source>
</evidence>
<keyword evidence="4 10" id="KW-0812">Transmembrane</keyword>
<gene>
    <name evidence="13" type="primary">ABSGL_11218.1 scaffold 12295</name>
</gene>
<dbReference type="SUPFAM" id="SSF103506">
    <property type="entry name" value="Mitochondrial carrier"/>
    <property type="match status" value="1"/>
</dbReference>
<keyword evidence="8" id="KW-0496">Mitochondrion</keyword>
<evidence type="ECO:0000256" key="7">
    <source>
        <dbReference type="ARBA" id="ARBA00022989"/>
    </source>
</evidence>
<dbReference type="OMA" id="KANCEDH"/>
<dbReference type="InterPro" id="IPR023395">
    <property type="entry name" value="MCP_dom_sf"/>
</dbReference>
<comment type="similarity">
    <text evidence="2 11">Belongs to the mitochondrial carrier (TC 2.A.29) family.</text>
</comment>
<evidence type="ECO:0000313" key="14">
    <source>
        <dbReference type="Proteomes" id="UP000078561"/>
    </source>
</evidence>
<dbReference type="InterPro" id="IPR018108">
    <property type="entry name" value="MCP_transmembrane"/>
</dbReference>
<reference evidence="13" key="1">
    <citation type="submission" date="2016-04" db="EMBL/GenBank/DDBJ databases">
        <authorList>
            <person name="Evans L.H."/>
            <person name="Alamgir A."/>
            <person name="Owens N."/>
            <person name="Weber N.D."/>
            <person name="Virtaneva K."/>
            <person name="Barbian K."/>
            <person name="Babar A."/>
            <person name="Rosenke K."/>
        </authorList>
    </citation>
    <scope>NUCLEOTIDE SEQUENCE [LARGE SCALE GENOMIC DNA]</scope>
    <source>
        <strain evidence="13">CBS 101.48</strain>
    </source>
</reference>
<proteinExistence type="inferred from homology"/>
<evidence type="ECO:0000256" key="11">
    <source>
        <dbReference type="RuleBase" id="RU000488"/>
    </source>
</evidence>
<dbReference type="GO" id="GO:0005743">
    <property type="term" value="C:mitochondrial inner membrane"/>
    <property type="evidence" value="ECO:0007669"/>
    <property type="project" value="UniProtKB-SubCell"/>
</dbReference>
<dbReference type="FunCoup" id="A0A163K968">
    <property type="interactions" value="110"/>
</dbReference>
<dbReference type="PANTHER" id="PTHR45928:SF1">
    <property type="entry name" value="RE38146P"/>
    <property type="match status" value="1"/>
</dbReference>
<evidence type="ECO:0008006" key="15">
    <source>
        <dbReference type="Google" id="ProtNLM"/>
    </source>
</evidence>
<evidence type="ECO:0000256" key="10">
    <source>
        <dbReference type="PROSITE-ProRule" id="PRU00282"/>
    </source>
</evidence>
<dbReference type="Proteomes" id="UP000078561">
    <property type="component" value="Unassembled WGS sequence"/>
</dbReference>
<feature type="repeat" description="Solcar" evidence="10">
    <location>
        <begin position="228"/>
        <end position="320"/>
    </location>
</feature>
<name>A0A163K968_ABSGL</name>
<dbReference type="AlphaFoldDB" id="A0A163K968"/>
<evidence type="ECO:0000256" key="9">
    <source>
        <dbReference type="ARBA" id="ARBA00023136"/>
    </source>
</evidence>
<feature type="repeat" description="Solcar" evidence="10">
    <location>
        <begin position="125"/>
        <end position="219"/>
    </location>
</feature>
<evidence type="ECO:0000256" key="3">
    <source>
        <dbReference type="ARBA" id="ARBA00022448"/>
    </source>
</evidence>
<protein>
    <recommendedName>
        <fullName evidence="15">Mitochondrial oxaloacetate transport protein</fullName>
    </recommendedName>
</protein>
<keyword evidence="6" id="KW-0999">Mitochondrion inner membrane</keyword>
<feature type="transmembrane region" description="Helical" evidence="12">
    <location>
        <begin position="20"/>
        <end position="41"/>
    </location>
</feature>
<evidence type="ECO:0000256" key="1">
    <source>
        <dbReference type="ARBA" id="ARBA00004448"/>
    </source>
</evidence>
<evidence type="ECO:0000256" key="8">
    <source>
        <dbReference type="ARBA" id="ARBA00023128"/>
    </source>
</evidence>
<sequence>MASTTVITPQQKLPNKAKETAVGFVIGGLAACGAVTFTNPVEAMKTRLQLQGELVRAGTLSSASRPYRNSFQALQVVFKHEGVRGLQRGLGVAYIYQVCLNGCRLGLYEPVHQGLVHTFGLKSSHSLLGAGVVAGGVAGMLGALLGSPLYLIKTRQQSYSPVFSQIGHQHQIKSGASALAQIYRSEGVRGLYRGASAAMARAGAGSAVQMPSYMFGKELMLTKVGLPDTISTHFITSMFTGFLTCIVMNPFDVVSTRMYNQGVDPVTGQGLLYKSPVDCLVKMTHTEGVRGLYKGFVAHFLRIGPHTTLMFVFMEQLKALYGRHFN</sequence>
<dbReference type="EMBL" id="LT554468">
    <property type="protein sequence ID" value="SAM05343.1"/>
    <property type="molecule type" value="Genomic_DNA"/>
</dbReference>
<dbReference type="STRING" id="4829.A0A163K968"/>
<keyword evidence="5" id="KW-0677">Repeat</keyword>
<dbReference type="PANTHER" id="PTHR45928">
    <property type="entry name" value="RE38146P"/>
    <property type="match status" value="1"/>
</dbReference>
<accession>A0A163K968</accession>
<keyword evidence="9 10" id="KW-0472">Membrane</keyword>
<feature type="transmembrane region" description="Helical" evidence="12">
    <location>
        <begin position="127"/>
        <end position="151"/>
    </location>
</feature>
<keyword evidence="7 12" id="KW-1133">Transmembrane helix</keyword>
<evidence type="ECO:0000256" key="2">
    <source>
        <dbReference type="ARBA" id="ARBA00006375"/>
    </source>
</evidence>
<evidence type="ECO:0000256" key="12">
    <source>
        <dbReference type="SAM" id="Phobius"/>
    </source>
</evidence>
<keyword evidence="14" id="KW-1185">Reference proteome</keyword>
<dbReference type="PROSITE" id="PS50920">
    <property type="entry name" value="SOLCAR"/>
    <property type="match status" value="3"/>
</dbReference>
<dbReference type="Pfam" id="PF00153">
    <property type="entry name" value="Mito_carr"/>
    <property type="match status" value="3"/>
</dbReference>
<evidence type="ECO:0000256" key="6">
    <source>
        <dbReference type="ARBA" id="ARBA00022792"/>
    </source>
</evidence>
<evidence type="ECO:0000256" key="5">
    <source>
        <dbReference type="ARBA" id="ARBA00022737"/>
    </source>
</evidence>
<keyword evidence="3 11" id="KW-0813">Transport</keyword>
<organism evidence="13">
    <name type="scientific">Absidia glauca</name>
    <name type="common">Pin mould</name>
    <dbReference type="NCBI Taxonomy" id="4829"/>
    <lineage>
        <taxon>Eukaryota</taxon>
        <taxon>Fungi</taxon>
        <taxon>Fungi incertae sedis</taxon>
        <taxon>Mucoromycota</taxon>
        <taxon>Mucoromycotina</taxon>
        <taxon>Mucoromycetes</taxon>
        <taxon>Mucorales</taxon>
        <taxon>Cunninghamellaceae</taxon>
        <taxon>Absidia</taxon>
    </lineage>
</organism>
<dbReference type="InParanoid" id="A0A163K968"/>
<dbReference type="OrthoDB" id="6703404at2759"/>
<evidence type="ECO:0000256" key="4">
    <source>
        <dbReference type="ARBA" id="ARBA00022692"/>
    </source>
</evidence>
<dbReference type="InterPro" id="IPR051508">
    <property type="entry name" value="Mito_Carrier_Antiporter"/>
</dbReference>
<dbReference type="Gene3D" id="1.50.40.10">
    <property type="entry name" value="Mitochondrial carrier domain"/>
    <property type="match status" value="1"/>
</dbReference>